<sequence length="90" mass="10530">MGRTTSEELREEKTSIKKQFLAVKGAKQSIPSLVGTEARFYEIVNEKIRRQGERAKPRSCLCSEDVNYRKLPAESFVRRRQKIRHARFGF</sequence>
<dbReference type="AlphaFoldDB" id="A0A834I6S7"/>
<name>A0A834I6S7_RHYFE</name>
<dbReference type="Proteomes" id="UP000625711">
    <property type="component" value="Unassembled WGS sequence"/>
</dbReference>
<evidence type="ECO:0000313" key="2">
    <source>
        <dbReference type="Proteomes" id="UP000625711"/>
    </source>
</evidence>
<evidence type="ECO:0000313" key="1">
    <source>
        <dbReference type="EMBL" id="KAF7273153.1"/>
    </source>
</evidence>
<reference evidence="1" key="1">
    <citation type="submission" date="2020-08" db="EMBL/GenBank/DDBJ databases">
        <title>Genome sequencing and assembly of the red palm weevil Rhynchophorus ferrugineus.</title>
        <authorList>
            <person name="Dias G.B."/>
            <person name="Bergman C.M."/>
            <person name="Manee M."/>
        </authorList>
    </citation>
    <scope>NUCLEOTIDE SEQUENCE</scope>
    <source>
        <strain evidence="1">AA-2017</strain>
        <tissue evidence="1">Whole larva</tissue>
    </source>
</reference>
<dbReference type="EMBL" id="JAACXV010013544">
    <property type="protein sequence ID" value="KAF7273153.1"/>
    <property type="molecule type" value="Genomic_DNA"/>
</dbReference>
<proteinExistence type="predicted"/>
<keyword evidence="2" id="KW-1185">Reference proteome</keyword>
<comment type="caution">
    <text evidence="1">The sequence shown here is derived from an EMBL/GenBank/DDBJ whole genome shotgun (WGS) entry which is preliminary data.</text>
</comment>
<gene>
    <name evidence="1" type="ORF">GWI33_014116</name>
</gene>
<organism evidence="1 2">
    <name type="scientific">Rhynchophorus ferrugineus</name>
    <name type="common">Red palm weevil</name>
    <name type="synonym">Curculio ferrugineus</name>
    <dbReference type="NCBI Taxonomy" id="354439"/>
    <lineage>
        <taxon>Eukaryota</taxon>
        <taxon>Metazoa</taxon>
        <taxon>Ecdysozoa</taxon>
        <taxon>Arthropoda</taxon>
        <taxon>Hexapoda</taxon>
        <taxon>Insecta</taxon>
        <taxon>Pterygota</taxon>
        <taxon>Neoptera</taxon>
        <taxon>Endopterygota</taxon>
        <taxon>Coleoptera</taxon>
        <taxon>Polyphaga</taxon>
        <taxon>Cucujiformia</taxon>
        <taxon>Curculionidae</taxon>
        <taxon>Dryophthorinae</taxon>
        <taxon>Rhynchophorus</taxon>
    </lineage>
</organism>
<accession>A0A834I6S7</accession>
<protein>
    <submittedName>
        <fullName evidence="1">Uncharacterized protein</fullName>
    </submittedName>
</protein>